<evidence type="ECO:0000259" key="1">
    <source>
        <dbReference type="SMART" id="SM00943"/>
    </source>
</evidence>
<protein>
    <recommendedName>
        <fullName evidence="1">DNA primase/polymerase bifunctional N-terminal domain-containing protein</fullName>
    </recommendedName>
</protein>
<sequence>MTPLQHALECAARGWAVYPVAQDKTPRTPNGHKAASTDPERIRAMHVQFGFVLVGIRTGETSNLAVLDIDRQHNGLEWWRDNRHRLPATRAHRTRSGGLHLYFIHKPGLRCSTARIAPGIDVRAEGGSIIYWPSARLEVLSDAPIAEWPEWLTPAPKPAVAPSWQPLHVTHGDKARNYATAALHNAVQRVAGTTTGSRNAALNAETFSLARFVQSGSLSPTEIAGAMAHAGIAAGLEAAEVQATIASALGSAAR</sequence>
<reference evidence="2 3" key="1">
    <citation type="submission" date="2020-08" db="EMBL/GenBank/DDBJ databases">
        <title>Genomic Encyclopedia of Type Strains, Phase IV (KMG-IV): sequencing the most valuable type-strain genomes for metagenomic binning, comparative biology and taxonomic classification.</title>
        <authorList>
            <person name="Goeker M."/>
        </authorList>
    </citation>
    <scope>NUCLEOTIDE SEQUENCE [LARGE SCALE GENOMIC DNA]</scope>
    <source>
        <strain evidence="2 3">DSM 27026</strain>
    </source>
</reference>
<name>A0A840VEY1_9PROT</name>
<dbReference type="Proteomes" id="UP000553706">
    <property type="component" value="Unassembled WGS sequence"/>
</dbReference>
<dbReference type="InterPro" id="IPR015330">
    <property type="entry name" value="DNA_primase/pol_bifunc_N"/>
</dbReference>
<keyword evidence="3" id="KW-1185">Reference proteome</keyword>
<proteinExistence type="predicted"/>
<organism evidence="2 3">
    <name type="scientific">Acidocella aromatica</name>
    <dbReference type="NCBI Taxonomy" id="1303579"/>
    <lineage>
        <taxon>Bacteria</taxon>
        <taxon>Pseudomonadati</taxon>
        <taxon>Pseudomonadota</taxon>
        <taxon>Alphaproteobacteria</taxon>
        <taxon>Acetobacterales</taxon>
        <taxon>Acidocellaceae</taxon>
        <taxon>Acidocella</taxon>
    </lineage>
</organism>
<evidence type="ECO:0000313" key="2">
    <source>
        <dbReference type="EMBL" id="MBB5374324.1"/>
    </source>
</evidence>
<evidence type="ECO:0000313" key="3">
    <source>
        <dbReference type="Proteomes" id="UP000553706"/>
    </source>
</evidence>
<dbReference type="RefSeq" id="WP_183267347.1">
    <property type="nucleotide sequence ID" value="NZ_JACHFJ010000015.1"/>
</dbReference>
<dbReference type="SUPFAM" id="SSF56747">
    <property type="entry name" value="Prim-pol domain"/>
    <property type="match status" value="1"/>
</dbReference>
<comment type="caution">
    <text evidence="2">The sequence shown here is derived from an EMBL/GenBank/DDBJ whole genome shotgun (WGS) entry which is preliminary data.</text>
</comment>
<dbReference type="SMART" id="SM00943">
    <property type="entry name" value="Prim-Pol"/>
    <property type="match status" value="1"/>
</dbReference>
<dbReference type="EMBL" id="JACHFJ010000015">
    <property type="protein sequence ID" value="MBB5374324.1"/>
    <property type="molecule type" value="Genomic_DNA"/>
</dbReference>
<gene>
    <name evidence="2" type="ORF">HNP71_002596</name>
</gene>
<dbReference type="CDD" id="cd04859">
    <property type="entry name" value="Prim_Pol"/>
    <property type="match status" value="1"/>
</dbReference>
<accession>A0A840VEY1</accession>
<dbReference type="Pfam" id="PF09250">
    <property type="entry name" value="Prim-Pol"/>
    <property type="match status" value="1"/>
</dbReference>
<dbReference type="AlphaFoldDB" id="A0A840VEY1"/>
<feature type="domain" description="DNA primase/polymerase bifunctional N-terminal" evidence="1">
    <location>
        <begin position="7"/>
        <end position="152"/>
    </location>
</feature>